<evidence type="ECO:0000313" key="1">
    <source>
        <dbReference type="EMBL" id="RPA77036.1"/>
    </source>
</evidence>
<keyword evidence="2" id="KW-1185">Reference proteome</keyword>
<proteinExistence type="predicted"/>
<dbReference type="EMBL" id="ML119733">
    <property type="protein sequence ID" value="RPA77036.1"/>
    <property type="molecule type" value="Genomic_DNA"/>
</dbReference>
<accession>A0A3N4HVD6</accession>
<dbReference type="AlphaFoldDB" id="A0A3N4HVD6"/>
<protein>
    <submittedName>
        <fullName evidence="1">Uncharacterized protein</fullName>
    </submittedName>
</protein>
<sequence length="234" mass="27661">MCRTVTIISACVKYTPTTDNCVFCIVYRSRPCQIAISPPKFEPLWYTYRPQSLVYEVRDETQLSHRHARMRIETSNMQRKMMKRNTYYQTTIRPYSSRESSESFNIDHWLERTKPRHSNEKQDEQTIRSPLHWQVNKQLQVTLRSSINHISLHRDFSSELRIHALAQAFTKKFAMYETGLTASSSSESVVRYIVRRVGVRTRIVLRPGKTNVLNVHEDFHLHRPARGEHETMGY</sequence>
<organism evidence="1 2">
    <name type="scientific">Ascobolus immersus RN42</name>
    <dbReference type="NCBI Taxonomy" id="1160509"/>
    <lineage>
        <taxon>Eukaryota</taxon>
        <taxon>Fungi</taxon>
        <taxon>Dikarya</taxon>
        <taxon>Ascomycota</taxon>
        <taxon>Pezizomycotina</taxon>
        <taxon>Pezizomycetes</taxon>
        <taxon>Pezizales</taxon>
        <taxon>Ascobolaceae</taxon>
        <taxon>Ascobolus</taxon>
    </lineage>
</organism>
<dbReference type="Proteomes" id="UP000275078">
    <property type="component" value="Unassembled WGS sequence"/>
</dbReference>
<gene>
    <name evidence="1" type="ORF">BJ508DRAFT_310553</name>
</gene>
<name>A0A3N4HVD6_ASCIM</name>
<evidence type="ECO:0000313" key="2">
    <source>
        <dbReference type="Proteomes" id="UP000275078"/>
    </source>
</evidence>
<reference evidence="1 2" key="1">
    <citation type="journal article" date="2018" name="Nat. Ecol. Evol.">
        <title>Pezizomycetes genomes reveal the molecular basis of ectomycorrhizal truffle lifestyle.</title>
        <authorList>
            <person name="Murat C."/>
            <person name="Payen T."/>
            <person name="Noel B."/>
            <person name="Kuo A."/>
            <person name="Morin E."/>
            <person name="Chen J."/>
            <person name="Kohler A."/>
            <person name="Krizsan K."/>
            <person name="Balestrini R."/>
            <person name="Da Silva C."/>
            <person name="Montanini B."/>
            <person name="Hainaut M."/>
            <person name="Levati E."/>
            <person name="Barry K.W."/>
            <person name="Belfiori B."/>
            <person name="Cichocki N."/>
            <person name="Clum A."/>
            <person name="Dockter R.B."/>
            <person name="Fauchery L."/>
            <person name="Guy J."/>
            <person name="Iotti M."/>
            <person name="Le Tacon F."/>
            <person name="Lindquist E.A."/>
            <person name="Lipzen A."/>
            <person name="Malagnac F."/>
            <person name="Mello A."/>
            <person name="Molinier V."/>
            <person name="Miyauchi S."/>
            <person name="Poulain J."/>
            <person name="Riccioni C."/>
            <person name="Rubini A."/>
            <person name="Sitrit Y."/>
            <person name="Splivallo R."/>
            <person name="Traeger S."/>
            <person name="Wang M."/>
            <person name="Zifcakova L."/>
            <person name="Wipf D."/>
            <person name="Zambonelli A."/>
            <person name="Paolocci F."/>
            <person name="Nowrousian M."/>
            <person name="Ottonello S."/>
            <person name="Baldrian P."/>
            <person name="Spatafora J.W."/>
            <person name="Henrissat B."/>
            <person name="Nagy L.G."/>
            <person name="Aury J.M."/>
            <person name="Wincker P."/>
            <person name="Grigoriev I.V."/>
            <person name="Bonfante P."/>
            <person name="Martin F.M."/>
        </authorList>
    </citation>
    <scope>NUCLEOTIDE SEQUENCE [LARGE SCALE GENOMIC DNA]</scope>
    <source>
        <strain evidence="1 2">RN42</strain>
    </source>
</reference>